<dbReference type="AlphaFoldDB" id="A0A7J5AK29"/>
<organism evidence="1 2">
    <name type="scientific">Flavobacterium luteum</name>
    <dbReference type="NCBI Taxonomy" id="2026654"/>
    <lineage>
        <taxon>Bacteria</taxon>
        <taxon>Pseudomonadati</taxon>
        <taxon>Bacteroidota</taxon>
        <taxon>Flavobacteriia</taxon>
        <taxon>Flavobacteriales</taxon>
        <taxon>Flavobacteriaceae</taxon>
        <taxon>Flavobacterium</taxon>
    </lineage>
</organism>
<proteinExistence type="predicted"/>
<evidence type="ECO:0000313" key="1">
    <source>
        <dbReference type="EMBL" id="KAB1157961.1"/>
    </source>
</evidence>
<sequence length="944" mass="109904">MEKTILAQLEIIEKSNEWIKSSLNGEKQKNAYRKMVDCRRKLNKKKFALESNPAAAMYGESQVGKSYLISSLLSEDGKPFGTTNEEGVFYNFIEEMNPPGGGNESTSLVSRFSVNYKPINPKFPVKAILLSPADIVLVLCDSFYNDIKADHNFILQPDQINSEIEILKENYNNRQTIQKVFEEDDVLDMQDYFRENFSSKANNVIFSNFFEEISLLISKAKPNEWKDIFSLLWNKNEKITILFASLINEYEKLNFSSTVYLPLESVLYKHGTLLDVKRLKEIYAAPNKIESEYKSDTMILVPVNNQEIQFPKSYLCALAAELVFCQQDSLLTSKPFLKETDLLDFPGARGRMTLPQNDINNENIPELLLRGKVAYLFNKYSEYGKINIFVLCAKHDQAAQRSMPFMLNNWINKFIGDTPEKREIFVNNAKVPPLFIVGTFFNVNLEYNPTQDRLNNSSSLDYRWEQRFEKSLSNEVLDTKTYQWFNNWTITDKDFKNIFLLRDFVFSESKSQLFKGYLEQKKEIEEINHSNYPNLREKLRQSFIEYPFVIKHFENPSESWDRAASINEDGTKLIIDKLTIAANNINQARIEKMRFELNEISVNILSELLKYFHSNDKDDVLIKAKSTAGEIQHKLDVAFSADGIKLYGQLMKEFMIDESVVLELFRKKIDDIEHREVINMDIYSNYRIQVPVIENDTIDAYFERLCVHYEKITEEQKKQFKNELDLNKIELSELINGNSELIKNNALQLAEKLIEHWFLYINLNDKQTIQKILGNNGSSSLQDITDMFQKLFKKFNIPNKIAKKIHFYVEGNNKSNLPYEIIADISAELLNKCINSVGFDFFDESEINDLIIANDNNNLGLVLEHQSNPREESVAELFEKIEHWNDIIQSNPEEMKSLPSYRNYLLWYDRLKIAFVSVCDIPNYDIAANERLSVIIKESETVKY</sequence>
<keyword evidence="2" id="KW-1185">Reference proteome</keyword>
<comment type="caution">
    <text evidence="1">The sequence shown here is derived from an EMBL/GenBank/DDBJ whole genome shotgun (WGS) entry which is preliminary data.</text>
</comment>
<dbReference type="InterPro" id="IPR027417">
    <property type="entry name" value="P-loop_NTPase"/>
</dbReference>
<reference evidence="1 2" key="1">
    <citation type="submission" date="2019-09" db="EMBL/GenBank/DDBJ databases">
        <title>Flavobacterium sp. nov., isolated from glacier ice.</title>
        <authorList>
            <person name="Liu Q."/>
        </authorList>
    </citation>
    <scope>NUCLEOTIDE SEQUENCE [LARGE SCALE GENOMIC DNA]</scope>
    <source>
        <strain evidence="1 2">NBRC 112527</strain>
    </source>
</reference>
<dbReference type="EMBL" id="WAEM01000001">
    <property type="protein sequence ID" value="KAB1157961.1"/>
    <property type="molecule type" value="Genomic_DNA"/>
</dbReference>
<accession>A0A7J5AK29</accession>
<dbReference type="InterPro" id="IPR017030">
    <property type="entry name" value="Vir_effector_SfrC"/>
</dbReference>
<protein>
    <submittedName>
        <fullName evidence="1">Uncharacterized protein</fullName>
    </submittedName>
</protein>
<gene>
    <name evidence="1" type="ORF">F6464_02435</name>
</gene>
<dbReference type="Proteomes" id="UP000490922">
    <property type="component" value="Unassembled WGS sequence"/>
</dbReference>
<dbReference type="RefSeq" id="WP_151106154.1">
    <property type="nucleotide sequence ID" value="NZ_WAEM01000001.1"/>
</dbReference>
<dbReference type="OrthoDB" id="1060501at2"/>
<dbReference type="SUPFAM" id="SSF52540">
    <property type="entry name" value="P-loop containing nucleoside triphosphate hydrolases"/>
    <property type="match status" value="1"/>
</dbReference>
<name>A0A7J5AK29_9FLAO</name>
<evidence type="ECO:0000313" key="2">
    <source>
        <dbReference type="Proteomes" id="UP000490922"/>
    </source>
</evidence>
<dbReference type="Pfam" id="PF10139">
    <property type="entry name" value="Virul_Fac"/>
    <property type="match status" value="1"/>
</dbReference>